<keyword evidence="3" id="KW-1185">Reference proteome</keyword>
<dbReference type="PANTHER" id="PTHR42879">
    <property type="entry name" value="3-OXOACYL-(ACYL-CARRIER-PROTEIN) REDUCTASE"/>
    <property type="match status" value="1"/>
</dbReference>
<proteinExistence type="inferred from homology"/>
<dbReference type="InterPro" id="IPR002347">
    <property type="entry name" value="SDR_fam"/>
</dbReference>
<accession>A0ABT3LZ03</accession>
<dbReference type="PRINTS" id="PR00081">
    <property type="entry name" value="GDHRDH"/>
</dbReference>
<evidence type="ECO:0000313" key="3">
    <source>
        <dbReference type="Proteomes" id="UP001209737"/>
    </source>
</evidence>
<comment type="similarity">
    <text evidence="1">Belongs to the short-chain dehydrogenases/reductases (SDR) family.</text>
</comment>
<dbReference type="EMBL" id="JAMQPV010000001">
    <property type="protein sequence ID" value="MCW7462961.1"/>
    <property type="molecule type" value="Genomic_DNA"/>
</dbReference>
<dbReference type="RefSeq" id="WP_265375744.1">
    <property type="nucleotide sequence ID" value="NZ_JAMQPV010000001.1"/>
</dbReference>
<organism evidence="2 3">
    <name type="scientific">Leptospira limi</name>
    <dbReference type="NCBI Taxonomy" id="2950023"/>
    <lineage>
        <taxon>Bacteria</taxon>
        <taxon>Pseudomonadati</taxon>
        <taxon>Spirochaetota</taxon>
        <taxon>Spirochaetia</taxon>
        <taxon>Leptospirales</taxon>
        <taxon>Leptospiraceae</taxon>
        <taxon>Leptospira</taxon>
    </lineage>
</organism>
<dbReference type="Pfam" id="PF13561">
    <property type="entry name" value="adh_short_C2"/>
    <property type="match status" value="1"/>
</dbReference>
<dbReference type="CDD" id="cd05233">
    <property type="entry name" value="SDR_c"/>
    <property type="match status" value="1"/>
</dbReference>
<dbReference type="Gene3D" id="3.40.50.720">
    <property type="entry name" value="NAD(P)-binding Rossmann-like Domain"/>
    <property type="match status" value="1"/>
</dbReference>
<evidence type="ECO:0000256" key="1">
    <source>
        <dbReference type="ARBA" id="ARBA00006484"/>
    </source>
</evidence>
<dbReference type="PANTHER" id="PTHR42879:SF2">
    <property type="entry name" value="3-OXOACYL-[ACYL-CARRIER-PROTEIN] REDUCTASE FABG"/>
    <property type="match status" value="1"/>
</dbReference>
<dbReference type="InterPro" id="IPR036291">
    <property type="entry name" value="NAD(P)-bd_dom_sf"/>
</dbReference>
<name>A0ABT3LZ03_9LEPT</name>
<dbReference type="PRINTS" id="PR00080">
    <property type="entry name" value="SDRFAMILY"/>
</dbReference>
<evidence type="ECO:0000313" key="2">
    <source>
        <dbReference type="EMBL" id="MCW7462961.1"/>
    </source>
</evidence>
<protein>
    <submittedName>
        <fullName evidence="2">SDR family oxidoreductase</fullName>
    </submittedName>
</protein>
<dbReference type="SUPFAM" id="SSF51735">
    <property type="entry name" value="NAD(P)-binding Rossmann-fold domains"/>
    <property type="match status" value="1"/>
</dbReference>
<dbReference type="InterPro" id="IPR050259">
    <property type="entry name" value="SDR"/>
</dbReference>
<gene>
    <name evidence="2" type="ORF">ND812_12755</name>
</gene>
<comment type="caution">
    <text evidence="2">The sequence shown here is derived from an EMBL/GenBank/DDBJ whole genome shotgun (WGS) entry which is preliminary data.</text>
</comment>
<sequence>MQIQFKDKVVLVTGGTRGIGKKIADDFLALGAKVIITGTNSEPSTEIKESAFIYCSVDFQSKESLKQFVQYLESLNQIDVCINNAGINRINYLENTLDEDWDDMLSVNLNAPFFVTRAVSRIMKKQSYGRIVNISSIFGKVSREKRSIYSITKYAVRGLTVSSSIELAKHNVLVNTVSPGFVMTDLTKKNLSEVEMKQLESQIPIGRLAQPNEIANVILFLSSDHNTYLTGQNIIVDGGFVNV</sequence>
<reference evidence="2 3" key="1">
    <citation type="submission" date="2022-06" db="EMBL/GenBank/DDBJ databases">
        <title>Leptospira isolates from biofilms formed at urban environments.</title>
        <authorList>
            <person name="Ribeiro P.S."/>
            <person name="Sousa T."/>
            <person name="Carvalho N."/>
            <person name="Aburjaile F."/>
            <person name="Neves F."/>
            <person name="Oliveira D."/>
            <person name="Blanco L."/>
            <person name="Lima J."/>
            <person name="Costa F."/>
            <person name="Brenig B."/>
            <person name="Soares S."/>
            <person name="Ramos R."/>
            <person name="Goes-Neto A."/>
            <person name="Matiuzzi M."/>
            <person name="Azevedo V."/>
            <person name="Ristow P."/>
        </authorList>
    </citation>
    <scope>NUCLEOTIDE SEQUENCE [LARGE SCALE GENOMIC DNA]</scope>
    <source>
        <strain evidence="2 3">VSF25</strain>
    </source>
</reference>
<dbReference type="Proteomes" id="UP001209737">
    <property type="component" value="Unassembled WGS sequence"/>
</dbReference>